<comment type="caution">
    <text evidence="1">The sequence shown here is derived from an EMBL/GenBank/DDBJ whole genome shotgun (WGS) entry which is preliminary data.</text>
</comment>
<dbReference type="EMBL" id="CM044702">
    <property type="protein sequence ID" value="KAI5676514.1"/>
    <property type="molecule type" value="Genomic_DNA"/>
</dbReference>
<sequence length="188" mass="21001">MKKERSSHAKIKALKTLKTYVLVRDMQGYAKEKNSSWSFNVDHPSKKRKEEPVEYPIVFYLPFSSSFGNIVPYSSHFLLISKVCVENPLGYPLIVIVFLVISKPGSLSDSRHIGTATTPEILRKTCMHHDRLNGQSPEPEMGSSDKFWHPIVNTSLNSKHTVMSPGILTRPPCATVAGGPLLTQPARK</sequence>
<keyword evidence="2" id="KW-1185">Reference proteome</keyword>
<organism evidence="1 2">
    <name type="scientific">Catharanthus roseus</name>
    <name type="common">Madagascar periwinkle</name>
    <name type="synonym">Vinca rosea</name>
    <dbReference type="NCBI Taxonomy" id="4058"/>
    <lineage>
        <taxon>Eukaryota</taxon>
        <taxon>Viridiplantae</taxon>
        <taxon>Streptophyta</taxon>
        <taxon>Embryophyta</taxon>
        <taxon>Tracheophyta</taxon>
        <taxon>Spermatophyta</taxon>
        <taxon>Magnoliopsida</taxon>
        <taxon>eudicotyledons</taxon>
        <taxon>Gunneridae</taxon>
        <taxon>Pentapetalae</taxon>
        <taxon>asterids</taxon>
        <taxon>lamiids</taxon>
        <taxon>Gentianales</taxon>
        <taxon>Apocynaceae</taxon>
        <taxon>Rauvolfioideae</taxon>
        <taxon>Vinceae</taxon>
        <taxon>Catharanthinae</taxon>
        <taxon>Catharanthus</taxon>
    </lineage>
</organism>
<evidence type="ECO:0000313" key="1">
    <source>
        <dbReference type="EMBL" id="KAI5676514.1"/>
    </source>
</evidence>
<name>A0ACC0BVA1_CATRO</name>
<accession>A0ACC0BVA1</accession>
<gene>
    <name evidence="1" type="ORF">M9H77_07464</name>
</gene>
<reference evidence="2" key="1">
    <citation type="journal article" date="2023" name="Nat. Plants">
        <title>Single-cell RNA sequencing provides a high-resolution roadmap for understanding the multicellular compartmentation of specialized metabolism.</title>
        <authorList>
            <person name="Sun S."/>
            <person name="Shen X."/>
            <person name="Li Y."/>
            <person name="Li Y."/>
            <person name="Wang S."/>
            <person name="Li R."/>
            <person name="Zhang H."/>
            <person name="Shen G."/>
            <person name="Guo B."/>
            <person name="Wei J."/>
            <person name="Xu J."/>
            <person name="St-Pierre B."/>
            <person name="Chen S."/>
            <person name="Sun C."/>
        </authorList>
    </citation>
    <scope>NUCLEOTIDE SEQUENCE [LARGE SCALE GENOMIC DNA]</scope>
</reference>
<dbReference type="Proteomes" id="UP001060085">
    <property type="component" value="Linkage Group LG02"/>
</dbReference>
<proteinExistence type="predicted"/>
<evidence type="ECO:0000313" key="2">
    <source>
        <dbReference type="Proteomes" id="UP001060085"/>
    </source>
</evidence>
<protein>
    <submittedName>
        <fullName evidence="1">Uncharacterized protein</fullName>
    </submittedName>
</protein>